<sequence>MNCPLLYTTGAGQRFVDAAQKRFANVVPFRRGQRSNAVRNYIERCGWRGWGWGDALTTFTSWLMDARQPVKKPHEGLDVISTPLT</sequence>
<comment type="caution">
    <text evidence="1">The sequence shown here is derived from an EMBL/GenBank/DDBJ whole genome shotgun (WGS) entry which is preliminary data.</text>
</comment>
<protein>
    <submittedName>
        <fullName evidence="1">Uncharacterized protein</fullName>
    </submittedName>
</protein>
<dbReference type="Proteomes" id="UP000325313">
    <property type="component" value="Unassembled WGS sequence"/>
</dbReference>
<name>A0A5B0S6M6_PUCGR</name>
<organism evidence="1 2">
    <name type="scientific">Puccinia graminis f. sp. tritici</name>
    <dbReference type="NCBI Taxonomy" id="56615"/>
    <lineage>
        <taxon>Eukaryota</taxon>
        <taxon>Fungi</taxon>
        <taxon>Dikarya</taxon>
        <taxon>Basidiomycota</taxon>
        <taxon>Pucciniomycotina</taxon>
        <taxon>Pucciniomycetes</taxon>
        <taxon>Pucciniales</taxon>
        <taxon>Pucciniaceae</taxon>
        <taxon>Puccinia</taxon>
    </lineage>
</organism>
<gene>
    <name evidence="1" type="ORF">PGTUg99_014421</name>
</gene>
<evidence type="ECO:0000313" key="1">
    <source>
        <dbReference type="EMBL" id="KAA1133457.1"/>
    </source>
</evidence>
<reference evidence="1 2" key="1">
    <citation type="submission" date="2019-05" db="EMBL/GenBank/DDBJ databases">
        <title>Emergence of the Ug99 lineage of the wheat stem rust pathogen through somatic hybridization.</title>
        <authorList>
            <person name="Li F."/>
            <person name="Upadhyaya N.M."/>
            <person name="Sperschneider J."/>
            <person name="Matny O."/>
            <person name="Nguyen-Phuc H."/>
            <person name="Mago R."/>
            <person name="Raley C."/>
            <person name="Miller M.E."/>
            <person name="Silverstein K.A.T."/>
            <person name="Henningsen E."/>
            <person name="Hirsch C.D."/>
            <person name="Visser B."/>
            <person name="Pretorius Z.A."/>
            <person name="Steffenson B.J."/>
            <person name="Schwessinger B."/>
            <person name="Dodds P.N."/>
            <person name="Figueroa M."/>
        </authorList>
    </citation>
    <scope>NUCLEOTIDE SEQUENCE [LARGE SCALE GENOMIC DNA]</scope>
    <source>
        <strain evidence="1 2">Ug99</strain>
    </source>
</reference>
<proteinExistence type="predicted"/>
<dbReference type="EMBL" id="VDEP01000071">
    <property type="protein sequence ID" value="KAA1133457.1"/>
    <property type="molecule type" value="Genomic_DNA"/>
</dbReference>
<dbReference type="AlphaFoldDB" id="A0A5B0S6M6"/>
<evidence type="ECO:0000313" key="2">
    <source>
        <dbReference type="Proteomes" id="UP000325313"/>
    </source>
</evidence>
<accession>A0A5B0S6M6</accession>